<sequence length="385" mass="42720">MGRNDRSLNSYTEHEDDSSSRWCRGQNMTAVAHSSIKDGKVHHFPSPAQTWGLLYPAPGSSNSGIDSDLPYSMAAAEDVAHASDCRTTWPPTESAPHLLPPGRRKFPFETQAADAVGGTAVIAEHLLNQSDEACGQEQQAPGPQPCRLVTMTSVVKTVYTLQPSSVLSSGLPADAQTRATFKSQLPVKSKEVDVSRPHSGASENDVTKIIKPRRENGQVKATDTSRRNLRKSYKPLSKQKSEEELKDKNQLLEAVNKQLHQKLIETQGELKDLTQKVELLEKFQDNCLAILESKGLNPGSETLASQQDSTADHVDSMLLLQTLQDELKLFNETAKKQMEELQALKVKLKMKEEERAQFLEQQTLCSNQVNDFTTALEEMEQLLEI</sequence>
<gene>
    <name evidence="3" type="ORF">E5288_WYG003785</name>
</gene>
<dbReference type="EMBL" id="VBQZ03000047">
    <property type="protein sequence ID" value="MXQ88627.1"/>
    <property type="molecule type" value="Genomic_DNA"/>
</dbReference>
<reference evidence="3" key="1">
    <citation type="submission" date="2019-10" db="EMBL/GenBank/DDBJ databases">
        <title>The sequence and de novo assembly of the wild yak genome.</title>
        <authorList>
            <person name="Liu Y."/>
        </authorList>
    </citation>
    <scope>NUCLEOTIDE SEQUENCE [LARGE SCALE GENOMIC DNA]</scope>
    <source>
        <strain evidence="3">WY2019</strain>
    </source>
</reference>
<dbReference type="GO" id="GO:0000776">
    <property type="term" value="C:kinetochore"/>
    <property type="evidence" value="ECO:0007669"/>
    <property type="project" value="InterPro"/>
</dbReference>
<evidence type="ECO:0000313" key="4">
    <source>
        <dbReference type="Proteomes" id="UP000322234"/>
    </source>
</evidence>
<protein>
    <recommendedName>
        <fullName evidence="5">Small kinetochore-associated protein</fullName>
    </recommendedName>
</protein>
<keyword evidence="4" id="KW-1185">Reference proteome</keyword>
<dbReference type="PANTHER" id="PTHR31940:SF2">
    <property type="entry name" value="SMALL KINETOCHORE-ASSOCIATED PROTEIN"/>
    <property type="match status" value="1"/>
</dbReference>
<dbReference type="AlphaFoldDB" id="A0A6B0RIU9"/>
<proteinExistence type="predicted"/>
<dbReference type="PANTHER" id="PTHR31940">
    <property type="entry name" value="SMALL KINETOCHORE-ASSOCIATED PROTEIN"/>
    <property type="match status" value="1"/>
</dbReference>
<feature type="coiled-coil region" evidence="1">
    <location>
        <begin position="320"/>
        <end position="361"/>
    </location>
</feature>
<dbReference type="GO" id="GO:0072686">
    <property type="term" value="C:mitotic spindle"/>
    <property type="evidence" value="ECO:0007669"/>
    <property type="project" value="TreeGrafter"/>
</dbReference>
<dbReference type="GO" id="GO:0051988">
    <property type="term" value="P:regulation of attachment of spindle microtubules to kinetochore"/>
    <property type="evidence" value="ECO:0007669"/>
    <property type="project" value="InterPro"/>
</dbReference>
<feature type="compositionally biased region" description="Basic and acidic residues" evidence="2">
    <location>
        <begin position="205"/>
        <end position="217"/>
    </location>
</feature>
<dbReference type="GO" id="GO:0035371">
    <property type="term" value="C:microtubule plus-end"/>
    <property type="evidence" value="ECO:0007669"/>
    <property type="project" value="TreeGrafter"/>
</dbReference>
<name>A0A6B0RIU9_9CETA</name>
<keyword evidence="1" id="KW-0175">Coiled coil</keyword>
<evidence type="ECO:0000313" key="3">
    <source>
        <dbReference type="EMBL" id="MXQ88627.1"/>
    </source>
</evidence>
<dbReference type="GO" id="GO:0007051">
    <property type="term" value="P:spindle organization"/>
    <property type="evidence" value="ECO:0007669"/>
    <property type="project" value="InterPro"/>
</dbReference>
<evidence type="ECO:0000256" key="1">
    <source>
        <dbReference type="SAM" id="Coils"/>
    </source>
</evidence>
<dbReference type="Proteomes" id="UP000322234">
    <property type="component" value="Unassembled WGS sequence"/>
</dbReference>
<dbReference type="GO" id="GO:0034451">
    <property type="term" value="C:centriolar satellite"/>
    <property type="evidence" value="ECO:0007669"/>
    <property type="project" value="TreeGrafter"/>
</dbReference>
<evidence type="ECO:0000256" key="2">
    <source>
        <dbReference type="SAM" id="MobiDB-lite"/>
    </source>
</evidence>
<dbReference type="InterPro" id="IPR033373">
    <property type="entry name" value="SKAP"/>
</dbReference>
<organism evidence="3 4">
    <name type="scientific">Bos mutus</name>
    <name type="common">wild yak</name>
    <dbReference type="NCBI Taxonomy" id="72004"/>
    <lineage>
        <taxon>Eukaryota</taxon>
        <taxon>Metazoa</taxon>
        <taxon>Chordata</taxon>
        <taxon>Craniata</taxon>
        <taxon>Vertebrata</taxon>
        <taxon>Euteleostomi</taxon>
        <taxon>Mammalia</taxon>
        <taxon>Eutheria</taxon>
        <taxon>Laurasiatheria</taxon>
        <taxon>Artiodactyla</taxon>
        <taxon>Ruminantia</taxon>
        <taxon>Pecora</taxon>
        <taxon>Bovidae</taxon>
        <taxon>Bovinae</taxon>
        <taxon>Bos</taxon>
    </lineage>
</organism>
<accession>A0A6B0RIU9</accession>
<feature type="region of interest" description="Disordered" evidence="2">
    <location>
        <begin position="1"/>
        <end position="21"/>
    </location>
</feature>
<comment type="caution">
    <text evidence="3">The sequence shown here is derived from an EMBL/GenBank/DDBJ whole genome shotgun (WGS) entry which is preliminary data.</text>
</comment>
<feature type="region of interest" description="Disordered" evidence="2">
    <location>
        <begin position="186"/>
        <end position="244"/>
    </location>
</feature>
<evidence type="ECO:0008006" key="5">
    <source>
        <dbReference type="Google" id="ProtNLM"/>
    </source>
</evidence>
<dbReference type="GO" id="GO:0000070">
    <property type="term" value="P:mitotic sister chromatid segregation"/>
    <property type="evidence" value="ECO:0007669"/>
    <property type="project" value="TreeGrafter"/>
</dbReference>